<evidence type="ECO:0000313" key="1">
    <source>
        <dbReference type="EMBL" id="MFD2235531.1"/>
    </source>
</evidence>
<accession>A0ABW5CF29</accession>
<reference evidence="2" key="1">
    <citation type="journal article" date="2019" name="Int. J. Syst. Evol. Microbiol.">
        <title>The Global Catalogue of Microorganisms (GCM) 10K type strain sequencing project: providing services to taxonomists for standard genome sequencing and annotation.</title>
        <authorList>
            <consortium name="The Broad Institute Genomics Platform"/>
            <consortium name="The Broad Institute Genome Sequencing Center for Infectious Disease"/>
            <person name="Wu L."/>
            <person name="Ma J."/>
        </authorList>
    </citation>
    <scope>NUCLEOTIDE SEQUENCE [LARGE SCALE GENOMIC DNA]</scope>
    <source>
        <strain evidence="2">KCTC 15012</strain>
    </source>
</reference>
<dbReference type="RefSeq" id="WP_377318797.1">
    <property type="nucleotide sequence ID" value="NZ_JBHUIY010000052.1"/>
</dbReference>
<proteinExistence type="predicted"/>
<evidence type="ECO:0000313" key="2">
    <source>
        <dbReference type="Proteomes" id="UP001597296"/>
    </source>
</evidence>
<dbReference type="Proteomes" id="UP001597296">
    <property type="component" value="Unassembled WGS sequence"/>
</dbReference>
<comment type="caution">
    <text evidence="1">The sequence shown here is derived from an EMBL/GenBank/DDBJ whole genome shotgun (WGS) entry which is preliminary data.</text>
</comment>
<organism evidence="1 2">
    <name type="scientific">Phaeospirillum tilakii</name>
    <dbReference type="NCBI Taxonomy" id="741673"/>
    <lineage>
        <taxon>Bacteria</taxon>
        <taxon>Pseudomonadati</taxon>
        <taxon>Pseudomonadota</taxon>
        <taxon>Alphaproteobacteria</taxon>
        <taxon>Rhodospirillales</taxon>
        <taxon>Rhodospirillaceae</taxon>
        <taxon>Phaeospirillum</taxon>
    </lineage>
</organism>
<protein>
    <submittedName>
        <fullName evidence="1">Uncharacterized protein</fullName>
    </submittedName>
</protein>
<name>A0ABW5CF29_9PROT</name>
<dbReference type="EMBL" id="JBHUIY010000052">
    <property type="protein sequence ID" value="MFD2235531.1"/>
    <property type="molecule type" value="Genomic_DNA"/>
</dbReference>
<gene>
    <name evidence="1" type="ORF">ACFSNB_17150</name>
</gene>
<sequence>MAVSPVALCNLALVRLGGATIAALDEGSKESILCALLFEPSRDATLRDHPWNFATLRRTLADTGASVAPWAHTYAYPANCLFAREIVNPRGRQAPPVPFEVAGDGAAGRVIHTDLAPAVLLYTARVTDLAACDPLFLEAFSWKLAAELAMPLANNKTLMDMAQSQYARLLSVARACDGNEGRTEPAGAADWILCRTGEQRG</sequence>
<keyword evidence="2" id="KW-1185">Reference proteome</keyword>